<protein>
    <submittedName>
        <fullName evidence="3">Uncharacterized protein</fullName>
    </submittedName>
</protein>
<sequence length="325" mass="37243">MLWYIGSAILLFVAIYFKLSSVGRNASATASKKGSMKLKVEQYNFTHKNHTPLILLTSLFTDVRMFQKQMPHFENLYVVDLNVIEPPSGSLDEYAQKLATHFTQKDERFKQLLEASNGEYFVGGFCVGGMTSLLLAKHLSKTYHCKGAILIGSCVSFVECVDPAKAKLKNMLLSVLSESIVINIIKLYLYLNQKGTWIAKAFNRFIYHWSSKQHLDHNDSTQELLMDMTLDREPTFVLRLLEAEFQFSSRDLDAKHMPPIYQLHGDGDDLIPIQRVKRFKKHFIQQYPDATYHLTSLSNANHYLPLDNAEQVNNFITRHVINATD</sequence>
<gene>
    <name evidence="2" type="ORF">AKO1_002877</name>
    <name evidence="3" type="ORF">AKO1_015795</name>
</gene>
<dbReference type="InterPro" id="IPR029058">
    <property type="entry name" value="AB_hydrolase_fold"/>
</dbReference>
<accession>A0AAW2ZIU3</accession>
<evidence type="ECO:0000256" key="1">
    <source>
        <dbReference type="SAM" id="SignalP"/>
    </source>
</evidence>
<keyword evidence="4" id="KW-1185">Reference proteome</keyword>
<organism evidence="3 4">
    <name type="scientific">Acrasis kona</name>
    <dbReference type="NCBI Taxonomy" id="1008807"/>
    <lineage>
        <taxon>Eukaryota</taxon>
        <taxon>Discoba</taxon>
        <taxon>Heterolobosea</taxon>
        <taxon>Tetramitia</taxon>
        <taxon>Eutetramitia</taxon>
        <taxon>Acrasidae</taxon>
        <taxon>Acrasis</taxon>
    </lineage>
</organism>
<proteinExistence type="predicted"/>
<dbReference type="AlphaFoldDB" id="A0AAW2ZIU3"/>
<comment type="caution">
    <text evidence="3">The sequence shown here is derived from an EMBL/GenBank/DDBJ whole genome shotgun (WGS) entry which is preliminary data.</text>
</comment>
<evidence type="ECO:0000313" key="3">
    <source>
        <dbReference type="EMBL" id="KAL0488557.1"/>
    </source>
</evidence>
<feature type="signal peptide" evidence="1">
    <location>
        <begin position="1"/>
        <end position="21"/>
    </location>
</feature>
<dbReference type="Gene3D" id="3.40.50.1820">
    <property type="entry name" value="alpha/beta hydrolase"/>
    <property type="match status" value="1"/>
</dbReference>
<dbReference type="SUPFAM" id="SSF53474">
    <property type="entry name" value="alpha/beta-Hydrolases"/>
    <property type="match status" value="1"/>
</dbReference>
<dbReference type="EMBL" id="JAOPGA020000075">
    <property type="protein sequence ID" value="KAL0476644.1"/>
    <property type="molecule type" value="Genomic_DNA"/>
</dbReference>
<evidence type="ECO:0000313" key="4">
    <source>
        <dbReference type="Proteomes" id="UP001431209"/>
    </source>
</evidence>
<feature type="chain" id="PRO_5044718164" evidence="1">
    <location>
        <begin position="22"/>
        <end position="325"/>
    </location>
</feature>
<keyword evidence="1" id="KW-0732">Signal</keyword>
<reference evidence="3 4" key="1">
    <citation type="submission" date="2024-03" db="EMBL/GenBank/DDBJ databases">
        <title>The Acrasis kona genome and developmental transcriptomes reveal deep origins of eukaryotic multicellular pathways.</title>
        <authorList>
            <person name="Sheikh S."/>
            <person name="Fu C.-J."/>
            <person name="Brown M.W."/>
            <person name="Baldauf S.L."/>
        </authorList>
    </citation>
    <scope>NUCLEOTIDE SEQUENCE [LARGE SCALE GENOMIC DNA]</scope>
    <source>
        <strain evidence="3 4">ATCC MYA-3509</strain>
    </source>
</reference>
<dbReference type="Proteomes" id="UP001431209">
    <property type="component" value="Unassembled WGS sequence"/>
</dbReference>
<evidence type="ECO:0000313" key="2">
    <source>
        <dbReference type="EMBL" id="KAL0476644.1"/>
    </source>
</evidence>
<name>A0AAW2ZIU3_9EUKA</name>
<dbReference type="EMBL" id="JAOPGA020001449">
    <property type="protein sequence ID" value="KAL0488557.1"/>
    <property type="molecule type" value="Genomic_DNA"/>
</dbReference>